<sequence>MDPEKIIEQLSSISRKLSDTQDKKARNEALQLSRKLTASLEEPMNVAVDLCFSPMITLAVRIAIDLNIFKRVADNDAPLSSKELASLSGGEELLIIRIARPLASMGFLDEVDVRTWGATPLTRAMATEGIAAGHRLLSDVVGAAANKGPKYFREAGYASPTDPRDGLLQYALQTKLTSFQLLEESPDMLRDFNSWMGNTMGARNSWIDWFPIQDILLDGFSTDTALLVDVGAGKGHDLLAFHDKYPNHGRLVLQDLPPVIKAIEALDPAIDVMAYNFFTPQPVKGARAYFYHHILHDWSDQKCLQILKEVSLAMKRGYSKLLLHEMIIPDKGASTFYSRLDLTMMTFNGGMERTKNQWKDLLQQAGLAVVRIWPPPQEGADGMVEAMLED</sequence>
<protein>
    <submittedName>
        <fullName evidence="1">O-methyltransferase</fullName>
    </submittedName>
</protein>
<accession>A0ACC0CXG0</accession>
<organism evidence="1 2">
    <name type="scientific">Hypoxylon rubiginosum</name>
    <dbReference type="NCBI Taxonomy" id="110542"/>
    <lineage>
        <taxon>Eukaryota</taxon>
        <taxon>Fungi</taxon>
        <taxon>Dikarya</taxon>
        <taxon>Ascomycota</taxon>
        <taxon>Pezizomycotina</taxon>
        <taxon>Sordariomycetes</taxon>
        <taxon>Xylariomycetidae</taxon>
        <taxon>Xylariales</taxon>
        <taxon>Hypoxylaceae</taxon>
        <taxon>Hypoxylon</taxon>
    </lineage>
</organism>
<dbReference type="Proteomes" id="UP001497680">
    <property type="component" value="Unassembled WGS sequence"/>
</dbReference>
<dbReference type="EMBL" id="MU394328">
    <property type="protein sequence ID" value="KAI6085186.1"/>
    <property type="molecule type" value="Genomic_DNA"/>
</dbReference>
<evidence type="ECO:0000313" key="1">
    <source>
        <dbReference type="EMBL" id="KAI6085186.1"/>
    </source>
</evidence>
<keyword evidence="2" id="KW-1185">Reference proteome</keyword>
<reference evidence="1 2" key="1">
    <citation type="journal article" date="2022" name="New Phytol.">
        <title>Ecological generalism drives hyperdiversity of secondary metabolite gene clusters in xylarialean endophytes.</title>
        <authorList>
            <person name="Franco M.E.E."/>
            <person name="Wisecaver J.H."/>
            <person name="Arnold A.E."/>
            <person name="Ju Y.M."/>
            <person name="Slot J.C."/>
            <person name="Ahrendt S."/>
            <person name="Moore L.P."/>
            <person name="Eastman K.E."/>
            <person name="Scott K."/>
            <person name="Konkel Z."/>
            <person name="Mondo S.J."/>
            <person name="Kuo A."/>
            <person name="Hayes R.D."/>
            <person name="Haridas S."/>
            <person name="Andreopoulos B."/>
            <person name="Riley R."/>
            <person name="LaButti K."/>
            <person name="Pangilinan J."/>
            <person name="Lipzen A."/>
            <person name="Amirebrahimi M."/>
            <person name="Yan J."/>
            <person name="Adam C."/>
            <person name="Keymanesh K."/>
            <person name="Ng V."/>
            <person name="Louie K."/>
            <person name="Northen T."/>
            <person name="Drula E."/>
            <person name="Henrissat B."/>
            <person name="Hsieh H.M."/>
            <person name="Youens-Clark K."/>
            <person name="Lutzoni F."/>
            <person name="Miadlikowska J."/>
            <person name="Eastwood D.C."/>
            <person name="Hamelin R.C."/>
            <person name="Grigoriev I.V."/>
            <person name="U'Ren J.M."/>
        </authorList>
    </citation>
    <scope>NUCLEOTIDE SEQUENCE [LARGE SCALE GENOMIC DNA]</scope>
    <source>
        <strain evidence="1 2">ER1909</strain>
    </source>
</reference>
<gene>
    <name evidence="1" type="ORF">F4821DRAFT_241343</name>
</gene>
<proteinExistence type="predicted"/>
<evidence type="ECO:0000313" key="2">
    <source>
        <dbReference type="Proteomes" id="UP001497680"/>
    </source>
</evidence>
<name>A0ACC0CXG0_9PEZI</name>
<comment type="caution">
    <text evidence="1">The sequence shown here is derived from an EMBL/GenBank/DDBJ whole genome shotgun (WGS) entry which is preliminary data.</text>
</comment>